<reference evidence="2 3" key="1">
    <citation type="submission" date="2016-10" db="EMBL/GenBank/DDBJ databases">
        <authorList>
            <person name="Varghese N."/>
            <person name="Submissions S."/>
        </authorList>
    </citation>
    <scope>NUCLEOTIDE SEQUENCE [LARGE SCALE GENOMIC DNA]</scope>
    <source>
        <strain evidence="2 3">DSM 16525</strain>
    </source>
</reference>
<dbReference type="Proteomes" id="UP000321514">
    <property type="component" value="Unassembled WGS sequence"/>
</dbReference>
<dbReference type="EMBL" id="BJXR01000037">
    <property type="protein sequence ID" value="GEN10208.1"/>
    <property type="molecule type" value="Genomic_DNA"/>
</dbReference>
<keyword evidence="3" id="KW-1185">Reference proteome</keyword>
<organism evidence="1 4">
    <name type="scientific">Myxococcus fulvus</name>
    <dbReference type="NCBI Taxonomy" id="33"/>
    <lineage>
        <taxon>Bacteria</taxon>
        <taxon>Pseudomonadati</taxon>
        <taxon>Myxococcota</taxon>
        <taxon>Myxococcia</taxon>
        <taxon>Myxococcales</taxon>
        <taxon>Cystobacterineae</taxon>
        <taxon>Myxococcaceae</taxon>
        <taxon>Myxococcus</taxon>
    </lineage>
</organism>
<name>A0A511TAM6_MYXFU</name>
<evidence type="ECO:0000313" key="2">
    <source>
        <dbReference type="EMBL" id="SEU35084.1"/>
    </source>
</evidence>
<accession>A0A511TAM6</accession>
<evidence type="ECO:0000313" key="1">
    <source>
        <dbReference type="EMBL" id="GEN10208.1"/>
    </source>
</evidence>
<evidence type="ECO:0000313" key="4">
    <source>
        <dbReference type="Proteomes" id="UP000321514"/>
    </source>
</evidence>
<dbReference type="OrthoDB" id="5381610at2"/>
<dbReference type="EMBL" id="FOIB01000010">
    <property type="protein sequence ID" value="SEU35084.1"/>
    <property type="molecule type" value="Genomic_DNA"/>
</dbReference>
<sequence length="313" mass="35181">MINPVHVYAWQAAIVGNARLEGRPVRALMLEDPWAGSFVRNPEVFRGFEVDGGFAPSFDSWFELMKARGLVAIRSLLLSDPSIWVLYDPPDSPPRLPELALVFPDRVVWYRYVFPWPGPTPQSAASQEEGFREVPETRSAAVPTVEDAERELLAATREYVAFVGPQARKDDSSDMFYAAMGHKALALMTDTEASFRERLAALREADVKEYRRRSKDWWPVQPATRAMRPQIFANAARSLERDDYLRVMEAAGLSWRAIRLACAAQDIWPLNMHNERTSEDMLPPFVQAPGYAAVGKRWADAAIAASNAAVNAR</sequence>
<dbReference type="AlphaFoldDB" id="A0A511TAM6"/>
<dbReference type="Proteomes" id="UP000183760">
    <property type="component" value="Unassembled WGS sequence"/>
</dbReference>
<reference evidence="1 4" key="2">
    <citation type="submission" date="2019-07" db="EMBL/GenBank/DDBJ databases">
        <title>Whole genome shotgun sequence of Myxococcus fulvus NBRC 100333.</title>
        <authorList>
            <person name="Hosoyama A."/>
            <person name="Uohara A."/>
            <person name="Ohji S."/>
            <person name="Ichikawa N."/>
        </authorList>
    </citation>
    <scope>NUCLEOTIDE SEQUENCE [LARGE SCALE GENOMIC DNA]</scope>
    <source>
        <strain evidence="1 4">NBRC 100333</strain>
    </source>
</reference>
<comment type="caution">
    <text evidence="1">The sequence shown here is derived from an EMBL/GenBank/DDBJ whole genome shotgun (WGS) entry which is preliminary data.</text>
</comment>
<gene>
    <name evidence="1" type="ORF">MFU01_52450</name>
    <name evidence="2" type="ORF">SAMN05443572_110196</name>
</gene>
<proteinExistence type="predicted"/>
<evidence type="ECO:0000313" key="3">
    <source>
        <dbReference type="Proteomes" id="UP000183760"/>
    </source>
</evidence>
<dbReference type="RefSeq" id="WP_074957794.1">
    <property type="nucleotide sequence ID" value="NZ_BJXR01000037.1"/>
</dbReference>
<protein>
    <submittedName>
        <fullName evidence="1">Uncharacterized protein</fullName>
    </submittedName>
</protein>